<dbReference type="EMBL" id="UINC01117714">
    <property type="protein sequence ID" value="SVC90336.1"/>
    <property type="molecule type" value="Genomic_DNA"/>
</dbReference>
<dbReference type="AlphaFoldDB" id="A0A382QY25"/>
<evidence type="ECO:0000313" key="1">
    <source>
        <dbReference type="EMBL" id="SVC90336.1"/>
    </source>
</evidence>
<gene>
    <name evidence="1" type="ORF">METZ01_LOCUS343190</name>
</gene>
<organism evidence="1">
    <name type="scientific">marine metagenome</name>
    <dbReference type="NCBI Taxonomy" id="408172"/>
    <lineage>
        <taxon>unclassified sequences</taxon>
        <taxon>metagenomes</taxon>
        <taxon>ecological metagenomes</taxon>
    </lineage>
</organism>
<proteinExistence type="predicted"/>
<reference evidence="1" key="1">
    <citation type="submission" date="2018-05" db="EMBL/GenBank/DDBJ databases">
        <authorList>
            <person name="Lanie J.A."/>
            <person name="Ng W.-L."/>
            <person name="Kazmierczak K.M."/>
            <person name="Andrzejewski T.M."/>
            <person name="Davidsen T.M."/>
            <person name="Wayne K.J."/>
            <person name="Tettelin H."/>
            <person name="Glass J.I."/>
            <person name="Rusch D."/>
            <person name="Podicherti R."/>
            <person name="Tsui H.-C.T."/>
            <person name="Winkler M.E."/>
        </authorList>
    </citation>
    <scope>NUCLEOTIDE SEQUENCE</scope>
</reference>
<protein>
    <submittedName>
        <fullName evidence="1">Uncharacterized protein</fullName>
    </submittedName>
</protein>
<accession>A0A382QY25</accession>
<name>A0A382QY25_9ZZZZ</name>
<feature type="non-terminal residue" evidence="1">
    <location>
        <position position="1"/>
    </location>
</feature>
<sequence>RDMWIDWFRFGDSLGIDVEYSTPWPIEFEGRRLPKTGYYKGEPFWGSREDRVIQLERIIETFEKTDTPRVAYPNEWLTMDPEDFAKEKMENMSSVHISPQCYRRKEWGEVCTLENFMI</sequence>